<sequence>MSDPHTSVVGSTPPLSVDTSPAGRRHLPHHIKHCIDQSEGFSLTPSTKSILPSPWCVLPSVGPRLQGVFRGLASVSDLVHQRRTAMKKKSDEVRTSATDSNLLVYHPPVSRSTTAIALTPLSDFCHL</sequence>
<feature type="region of interest" description="Disordered" evidence="1">
    <location>
        <begin position="1"/>
        <end position="26"/>
    </location>
</feature>
<keyword evidence="3" id="KW-1185">Reference proteome</keyword>
<dbReference type="Proteomes" id="UP001497482">
    <property type="component" value="Chromosome 18"/>
</dbReference>
<organism evidence="2 3">
    <name type="scientific">Knipowitschia caucasica</name>
    <name type="common">Caucasian dwarf goby</name>
    <name type="synonym">Pomatoschistus caucasicus</name>
    <dbReference type="NCBI Taxonomy" id="637954"/>
    <lineage>
        <taxon>Eukaryota</taxon>
        <taxon>Metazoa</taxon>
        <taxon>Chordata</taxon>
        <taxon>Craniata</taxon>
        <taxon>Vertebrata</taxon>
        <taxon>Euteleostomi</taxon>
        <taxon>Actinopterygii</taxon>
        <taxon>Neopterygii</taxon>
        <taxon>Teleostei</taxon>
        <taxon>Neoteleostei</taxon>
        <taxon>Acanthomorphata</taxon>
        <taxon>Gobiaria</taxon>
        <taxon>Gobiiformes</taxon>
        <taxon>Gobioidei</taxon>
        <taxon>Gobiidae</taxon>
        <taxon>Gobiinae</taxon>
        <taxon>Knipowitschia</taxon>
    </lineage>
</organism>
<protein>
    <submittedName>
        <fullName evidence="2">Uncharacterized protein</fullName>
    </submittedName>
</protein>
<name>A0AAV2KFV5_KNICA</name>
<proteinExistence type="predicted"/>
<dbReference type="AlphaFoldDB" id="A0AAV2KFV5"/>
<evidence type="ECO:0000313" key="2">
    <source>
        <dbReference type="EMBL" id="CAL1587408.1"/>
    </source>
</evidence>
<dbReference type="EMBL" id="OZ035840">
    <property type="protein sequence ID" value="CAL1587408.1"/>
    <property type="molecule type" value="Genomic_DNA"/>
</dbReference>
<evidence type="ECO:0000313" key="3">
    <source>
        <dbReference type="Proteomes" id="UP001497482"/>
    </source>
</evidence>
<accession>A0AAV2KFV5</accession>
<reference evidence="2 3" key="1">
    <citation type="submission" date="2024-04" db="EMBL/GenBank/DDBJ databases">
        <authorList>
            <person name="Waldvogel A.-M."/>
            <person name="Schoenle A."/>
        </authorList>
    </citation>
    <scope>NUCLEOTIDE SEQUENCE [LARGE SCALE GENOMIC DNA]</scope>
</reference>
<feature type="compositionally biased region" description="Polar residues" evidence="1">
    <location>
        <begin position="1"/>
        <end position="19"/>
    </location>
</feature>
<gene>
    <name evidence="2" type="ORF">KC01_LOCUS17369</name>
</gene>
<evidence type="ECO:0000256" key="1">
    <source>
        <dbReference type="SAM" id="MobiDB-lite"/>
    </source>
</evidence>